<dbReference type="AlphaFoldDB" id="A0A6N2B2Y0"/>
<dbReference type="EMBL" id="RXGB01006660">
    <property type="protein sequence ID" value="TMW86273.1"/>
    <property type="molecule type" value="Genomic_DNA"/>
</dbReference>
<sequence>MSRKVSGTPRKSRRLVEESSSDDFHVPSFNILTQTQSKKSTEKETASSVKSKIEKNKNKKRQRKEGRRGREKKFEHRQNLILTLLMN</sequence>
<proteinExistence type="predicted"/>
<evidence type="ECO:0000256" key="1">
    <source>
        <dbReference type="SAM" id="MobiDB-lite"/>
    </source>
</evidence>
<feature type="compositionally biased region" description="Basic residues" evidence="1">
    <location>
        <begin position="57"/>
        <end position="71"/>
    </location>
</feature>
<organism evidence="2">
    <name type="scientific">Solanum chilense</name>
    <name type="common">Tomato</name>
    <name type="synonym">Lycopersicon chilense</name>
    <dbReference type="NCBI Taxonomy" id="4083"/>
    <lineage>
        <taxon>Eukaryota</taxon>
        <taxon>Viridiplantae</taxon>
        <taxon>Streptophyta</taxon>
        <taxon>Embryophyta</taxon>
        <taxon>Tracheophyta</taxon>
        <taxon>Spermatophyta</taxon>
        <taxon>Magnoliopsida</taxon>
        <taxon>eudicotyledons</taxon>
        <taxon>Gunneridae</taxon>
        <taxon>Pentapetalae</taxon>
        <taxon>asterids</taxon>
        <taxon>lamiids</taxon>
        <taxon>Solanales</taxon>
        <taxon>Solanaceae</taxon>
        <taxon>Solanoideae</taxon>
        <taxon>Solaneae</taxon>
        <taxon>Solanum</taxon>
        <taxon>Solanum subgen. Lycopersicon</taxon>
    </lineage>
</organism>
<reference evidence="2" key="1">
    <citation type="submission" date="2019-05" db="EMBL/GenBank/DDBJ databases">
        <title>The de novo reference genome and transcriptome assemblies of the wild tomato species Solanum chilense.</title>
        <authorList>
            <person name="Stam R."/>
            <person name="Nosenko T."/>
            <person name="Hoerger A.C."/>
            <person name="Stephan W."/>
            <person name="Seidel M.A."/>
            <person name="Kuhn J.M.M."/>
            <person name="Haberer G."/>
            <person name="Tellier A."/>
        </authorList>
    </citation>
    <scope>NUCLEOTIDE SEQUENCE</scope>
    <source>
        <tissue evidence="2">Mature leaves</tissue>
    </source>
</reference>
<evidence type="ECO:0000313" key="2">
    <source>
        <dbReference type="EMBL" id="TMW86273.1"/>
    </source>
</evidence>
<feature type="compositionally biased region" description="Basic and acidic residues" evidence="1">
    <location>
        <begin position="14"/>
        <end position="25"/>
    </location>
</feature>
<feature type="region of interest" description="Disordered" evidence="1">
    <location>
        <begin position="1"/>
        <end position="79"/>
    </location>
</feature>
<feature type="compositionally biased region" description="Basic and acidic residues" evidence="1">
    <location>
        <begin position="39"/>
        <end position="56"/>
    </location>
</feature>
<gene>
    <name evidence="2" type="ORF">EJD97_021638</name>
</gene>
<name>A0A6N2B2Y0_SOLCI</name>
<comment type="caution">
    <text evidence="2">The sequence shown here is derived from an EMBL/GenBank/DDBJ whole genome shotgun (WGS) entry which is preliminary data.</text>
</comment>
<protein>
    <submittedName>
        <fullName evidence="2">Uncharacterized protein</fullName>
    </submittedName>
</protein>
<accession>A0A6N2B2Y0</accession>